<gene>
    <name evidence="2" type="ORF">KC19_11G015200</name>
</gene>
<evidence type="ECO:0000313" key="3">
    <source>
        <dbReference type="Proteomes" id="UP000822688"/>
    </source>
</evidence>
<feature type="region of interest" description="Disordered" evidence="1">
    <location>
        <begin position="162"/>
        <end position="223"/>
    </location>
</feature>
<evidence type="ECO:0000256" key="1">
    <source>
        <dbReference type="SAM" id="MobiDB-lite"/>
    </source>
</evidence>
<sequence>MTLRVQSSHKIFQKIFLLNKAKTEEAVYQMIVEPETCAYEVLVATESCWATTTCRYTTQRTESCSVKKLISEEHCELWVTYNSTFFNGSVNFSFTKDGYLSSYTAEGLEWSMTPKNIYPTYKKPRPTTSNAFRANLTCSIICAHKLGDPCSNQTTIKNQIQKEPHTRTKKCGKSNSNARRQHPKSEPNLLIKKQLTLKSHSPTLKQEHHSQHNALIHPHQKRS</sequence>
<keyword evidence="3" id="KW-1185">Reference proteome</keyword>
<dbReference type="AlphaFoldDB" id="A0A8T0GA49"/>
<organism evidence="2 3">
    <name type="scientific">Ceratodon purpureus</name>
    <name type="common">Fire moss</name>
    <name type="synonym">Dicranum purpureum</name>
    <dbReference type="NCBI Taxonomy" id="3225"/>
    <lineage>
        <taxon>Eukaryota</taxon>
        <taxon>Viridiplantae</taxon>
        <taxon>Streptophyta</taxon>
        <taxon>Embryophyta</taxon>
        <taxon>Bryophyta</taxon>
        <taxon>Bryophytina</taxon>
        <taxon>Bryopsida</taxon>
        <taxon>Dicranidae</taxon>
        <taxon>Pseudoditrichales</taxon>
        <taxon>Ditrichaceae</taxon>
        <taxon>Ceratodon</taxon>
    </lineage>
</organism>
<proteinExistence type="predicted"/>
<dbReference type="EMBL" id="CM026432">
    <property type="protein sequence ID" value="KAG0555950.1"/>
    <property type="molecule type" value="Genomic_DNA"/>
</dbReference>
<protein>
    <submittedName>
        <fullName evidence="2">Uncharacterized protein</fullName>
    </submittedName>
</protein>
<dbReference type="Proteomes" id="UP000822688">
    <property type="component" value="Chromosome 11"/>
</dbReference>
<name>A0A8T0GA49_CERPU</name>
<comment type="caution">
    <text evidence="2">The sequence shown here is derived from an EMBL/GenBank/DDBJ whole genome shotgun (WGS) entry which is preliminary data.</text>
</comment>
<reference evidence="2 3" key="1">
    <citation type="submission" date="2020-06" db="EMBL/GenBank/DDBJ databases">
        <title>WGS assembly of Ceratodon purpureus strain R40.</title>
        <authorList>
            <person name="Carey S.B."/>
            <person name="Jenkins J."/>
            <person name="Shu S."/>
            <person name="Lovell J.T."/>
            <person name="Sreedasyam A."/>
            <person name="Maumus F."/>
            <person name="Tiley G.P."/>
            <person name="Fernandez-Pozo N."/>
            <person name="Barry K."/>
            <person name="Chen C."/>
            <person name="Wang M."/>
            <person name="Lipzen A."/>
            <person name="Daum C."/>
            <person name="Saski C.A."/>
            <person name="Payton A.C."/>
            <person name="Mcbreen J.C."/>
            <person name="Conrad R.E."/>
            <person name="Kollar L.M."/>
            <person name="Olsson S."/>
            <person name="Huttunen S."/>
            <person name="Landis J.B."/>
            <person name="Wickett N.J."/>
            <person name="Johnson M.G."/>
            <person name="Rensing S.A."/>
            <person name="Grimwood J."/>
            <person name="Schmutz J."/>
            <person name="Mcdaniel S.F."/>
        </authorList>
    </citation>
    <scope>NUCLEOTIDE SEQUENCE [LARGE SCALE GENOMIC DNA]</scope>
    <source>
        <strain evidence="2 3">R40</strain>
    </source>
</reference>
<accession>A0A8T0GA49</accession>
<evidence type="ECO:0000313" key="2">
    <source>
        <dbReference type="EMBL" id="KAG0555950.1"/>
    </source>
</evidence>